<dbReference type="InterPro" id="IPR011009">
    <property type="entry name" value="Kinase-like_dom_sf"/>
</dbReference>
<dbReference type="EMBL" id="CP071090">
    <property type="protein sequence ID" value="QSQ23461.1"/>
    <property type="molecule type" value="Genomic_DNA"/>
</dbReference>
<gene>
    <name evidence="8" type="ORF">JY651_00290</name>
</gene>
<dbReference type="PROSITE" id="PS00108">
    <property type="entry name" value="PROTEIN_KINASE_ST"/>
    <property type="match status" value="1"/>
</dbReference>
<dbReference type="Gene3D" id="1.10.510.10">
    <property type="entry name" value="Transferase(Phosphotransferase) domain 1"/>
    <property type="match status" value="1"/>
</dbReference>
<reference evidence="8 9" key="1">
    <citation type="submission" date="2021-02" db="EMBL/GenBank/DDBJ databases">
        <title>De Novo genome assembly of isolated myxobacteria.</title>
        <authorList>
            <person name="Stevens D.C."/>
        </authorList>
    </citation>
    <scope>NUCLEOTIDE SEQUENCE [LARGE SCALE GENOMIC DNA]</scope>
    <source>
        <strain evidence="9">SCPEA02</strain>
    </source>
</reference>
<evidence type="ECO:0000259" key="7">
    <source>
        <dbReference type="PROSITE" id="PS50011"/>
    </source>
</evidence>
<keyword evidence="3 8" id="KW-0418">Kinase</keyword>
<dbReference type="Pfam" id="PF08308">
    <property type="entry name" value="PEGA"/>
    <property type="match status" value="1"/>
</dbReference>
<feature type="binding site" evidence="5">
    <location>
        <position position="57"/>
    </location>
    <ligand>
        <name>ATP</name>
        <dbReference type="ChEBI" id="CHEBI:30616"/>
    </ligand>
</feature>
<keyword evidence="4 5" id="KW-0067">ATP-binding</keyword>
<feature type="domain" description="Protein kinase" evidence="7">
    <location>
        <begin position="28"/>
        <end position="303"/>
    </location>
</feature>
<keyword evidence="1" id="KW-0808">Transferase</keyword>
<evidence type="ECO:0000256" key="4">
    <source>
        <dbReference type="ARBA" id="ARBA00022840"/>
    </source>
</evidence>
<keyword evidence="2 5" id="KW-0547">Nucleotide-binding</keyword>
<dbReference type="CDD" id="cd14014">
    <property type="entry name" value="STKc_PknB_like"/>
    <property type="match status" value="1"/>
</dbReference>
<evidence type="ECO:0000256" key="1">
    <source>
        <dbReference type="ARBA" id="ARBA00022679"/>
    </source>
</evidence>
<protein>
    <submittedName>
        <fullName evidence="8">Serine/threonine protein kinase</fullName>
    </submittedName>
</protein>
<feature type="compositionally biased region" description="Low complexity" evidence="6">
    <location>
        <begin position="391"/>
        <end position="417"/>
    </location>
</feature>
<accession>A0ABX7P126</accession>
<feature type="region of interest" description="Disordered" evidence="6">
    <location>
        <begin position="491"/>
        <end position="530"/>
    </location>
</feature>
<sequence>MIESNAPTNGAPPEMEDPLLGRVLNERFRILETLGAGGMGRVYKAVQAPLDRLVALKVLNPQYGEGKDPGFQKRFFLEASVTAKLRHPNTVTVIDYGKTDDGIYYIAMEYLDGLTLGQLITQVGPVPWTRALNITQQVARSLREAHKVGLIHRDLKPANVMVLNQETDHDVVKVLDFGLVKSFIGDAGPIPQDTSLTQAGIILGSPQYMAPEQARNVADPRSDVYSMGVVLYQMLMGRPPFLASQSIDVIVKHINEPPPAFGSIWPSHGVPAEVEALVMKCLAKLPAERYQSMDEVLEAMRRLASTIGVSGVFSGPRLTGTGSGPISGPISTTGSGPSTMALDISVEEEAAKPNRKPLFIGLFAGSLVLGLGVAAFLATRPTTPQPLPLSATEPATPAREAPATPRPTTAAAAAPAAQGSEDEELALAELNPGSKPVRFLIASEPSGARVTYRGKDVGETPLNLEVTPGEGGNASAELTFTLAGYQTVKATAEGRGPDERFLQKLQPKKKASTKPGKGSGSSPYKDDPYQ</sequence>
<evidence type="ECO:0000313" key="8">
    <source>
        <dbReference type="EMBL" id="QSQ23461.1"/>
    </source>
</evidence>
<name>A0ABX7P126_9BACT</name>
<organism evidence="8 9">
    <name type="scientific">Pyxidicoccus parkwayensis</name>
    <dbReference type="NCBI Taxonomy" id="2813578"/>
    <lineage>
        <taxon>Bacteria</taxon>
        <taxon>Pseudomonadati</taxon>
        <taxon>Myxococcota</taxon>
        <taxon>Myxococcia</taxon>
        <taxon>Myxococcales</taxon>
        <taxon>Cystobacterineae</taxon>
        <taxon>Myxococcaceae</taxon>
        <taxon>Pyxidicoccus</taxon>
    </lineage>
</organism>
<feature type="region of interest" description="Disordered" evidence="6">
    <location>
        <begin position="320"/>
        <end position="339"/>
    </location>
</feature>
<dbReference type="PANTHER" id="PTHR43289">
    <property type="entry name" value="MITOGEN-ACTIVATED PROTEIN KINASE KINASE KINASE 20-RELATED"/>
    <property type="match status" value="1"/>
</dbReference>
<dbReference type="RefSeq" id="WP_206725034.1">
    <property type="nucleotide sequence ID" value="NZ_CP071090.1"/>
</dbReference>
<dbReference type="GO" id="GO:0004674">
    <property type="term" value="F:protein serine/threonine kinase activity"/>
    <property type="evidence" value="ECO:0007669"/>
    <property type="project" value="UniProtKB-KW"/>
</dbReference>
<evidence type="ECO:0000256" key="5">
    <source>
        <dbReference type="PROSITE-ProRule" id="PRU10141"/>
    </source>
</evidence>
<feature type="region of interest" description="Disordered" evidence="6">
    <location>
        <begin position="382"/>
        <end position="422"/>
    </location>
</feature>
<proteinExistence type="predicted"/>
<dbReference type="Gene3D" id="3.30.200.20">
    <property type="entry name" value="Phosphorylase Kinase, domain 1"/>
    <property type="match status" value="1"/>
</dbReference>
<keyword evidence="9" id="KW-1185">Reference proteome</keyword>
<dbReference type="InterPro" id="IPR000719">
    <property type="entry name" value="Prot_kinase_dom"/>
</dbReference>
<evidence type="ECO:0000256" key="3">
    <source>
        <dbReference type="ARBA" id="ARBA00022777"/>
    </source>
</evidence>
<feature type="compositionally biased region" description="Low complexity" evidence="6">
    <location>
        <begin position="513"/>
        <end position="523"/>
    </location>
</feature>
<dbReference type="InterPro" id="IPR008271">
    <property type="entry name" value="Ser/Thr_kinase_AS"/>
</dbReference>
<dbReference type="InterPro" id="IPR013229">
    <property type="entry name" value="PEGA"/>
</dbReference>
<dbReference type="PANTHER" id="PTHR43289:SF6">
    <property type="entry name" value="SERINE_THREONINE-PROTEIN KINASE NEKL-3"/>
    <property type="match status" value="1"/>
</dbReference>
<evidence type="ECO:0000313" key="9">
    <source>
        <dbReference type="Proteomes" id="UP000662747"/>
    </source>
</evidence>
<dbReference type="PROSITE" id="PS00107">
    <property type="entry name" value="PROTEIN_KINASE_ATP"/>
    <property type="match status" value="1"/>
</dbReference>
<evidence type="ECO:0000256" key="2">
    <source>
        <dbReference type="ARBA" id="ARBA00022741"/>
    </source>
</evidence>
<dbReference type="PROSITE" id="PS50011">
    <property type="entry name" value="PROTEIN_KINASE_DOM"/>
    <property type="match status" value="1"/>
</dbReference>
<dbReference type="Proteomes" id="UP000662747">
    <property type="component" value="Chromosome"/>
</dbReference>
<dbReference type="Pfam" id="PF00069">
    <property type="entry name" value="Pkinase"/>
    <property type="match status" value="1"/>
</dbReference>
<feature type="compositionally biased region" description="Low complexity" evidence="6">
    <location>
        <begin position="324"/>
        <end position="339"/>
    </location>
</feature>
<dbReference type="InterPro" id="IPR017441">
    <property type="entry name" value="Protein_kinase_ATP_BS"/>
</dbReference>
<dbReference type="SUPFAM" id="SSF56112">
    <property type="entry name" value="Protein kinase-like (PK-like)"/>
    <property type="match status" value="1"/>
</dbReference>
<dbReference type="SMART" id="SM00220">
    <property type="entry name" value="S_TKc"/>
    <property type="match status" value="1"/>
</dbReference>
<evidence type="ECO:0000256" key="6">
    <source>
        <dbReference type="SAM" id="MobiDB-lite"/>
    </source>
</evidence>
<keyword evidence="8" id="KW-0723">Serine/threonine-protein kinase</keyword>